<feature type="transmembrane region" description="Helical" evidence="1">
    <location>
        <begin position="5"/>
        <end position="25"/>
    </location>
</feature>
<accession>A0A915DQK3</accession>
<dbReference type="AlphaFoldDB" id="A0A915DQK3"/>
<keyword evidence="1" id="KW-0812">Transmembrane</keyword>
<name>A0A915DQK3_9BILA</name>
<sequence length="88" mass="10177">MAAHCFYVVIFVAFVVAVLLLSFFFRPYAVLFFNGFLVVLGTLSMHNISYSMLSVFVSDRQLFSLSQLCCFSSLNCLTFNKRFLYWVD</sequence>
<reference evidence="3" key="1">
    <citation type="submission" date="2022-11" db="UniProtKB">
        <authorList>
            <consortium name="WormBaseParasite"/>
        </authorList>
    </citation>
    <scope>IDENTIFICATION</scope>
</reference>
<proteinExistence type="predicted"/>
<keyword evidence="1" id="KW-1133">Transmembrane helix</keyword>
<keyword evidence="2" id="KW-1185">Reference proteome</keyword>
<dbReference type="Proteomes" id="UP000887574">
    <property type="component" value="Unplaced"/>
</dbReference>
<feature type="transmembrane region" description="Helical" evidence="1">
    <location>
        <begin position="31"/>
        <end position="57"/>
    </location>
</feature>
<organism evidence="2 3">
    <name type="scientific">Ditylenchus dipsaci</name>
    <dbReference type="NCBI Taxonomy" id="166011"/>
    <lineage>
        <taxon>Eukaryota</taxon>
        <taxon>Metazoa</taxon>
        <taxon>Ecdysozoa</taxon>
        <taxon>Nematoda</taxon>
        <taxon>Chromadorea</taxon>
        <taxon>Rhabditida</taxon>
        <taxon>Tylenchina</taxon>
        <taxon>Tylenchomorpha</taxon>
        <taxon>Sphaerularioidea</taxon>
        <taxon>Anguinidae</taxon>
        <taxon>Anguininae</taxon>
        <taxon>Ditylenchus</taxon>
    </lineage>
</organism>
<evidence type="ECO:0000313" key="3">
    <source>
        <dbReference type="WBParaSite" id="jg22082"/>
    </source>
</evidence>
<dbReference type="WBParaSite" id="jg22082">
    <property type="protein sequence ID" value="jg22082"/>
    <property type="gene ID" value="jg22082"/>
</dbReference>
<evidence type="ECO:0000313" key="2">
    <source>
        <dbReference type="Proteomes" id="UP000887574"/>
    </source>
</evidence>
<evidence type="ECO:0000256" key="1">
    <source>
        <dbReference type="SAM" id="Phobius"/>
    </source>
</evidence>
<protein>
    <submittedName>
        <fullName evidence="3">Uncharacterized protein</fullName>
    </submittedName>
</protein>
<keyword evidence="1" id="KW-0472">Membrane</keyword>